<evidence type="ECO:0000313" key="2">
    <source>
        <dbReference type="Proteomes" id="UP000789759"/>
    </source>
</evidence>
<dbReference type="AlphaFoldDB" id="A0A9N9I2M5"/>
<feature type="non-terminal residue" evidence="1">
    <location>
        <position position="82"/>
    </location>
</feature>
<dbReference type="Proteomes" id="UP000789759">
    <property type="component" value="Unassembled WGS sequence"/>
</dbReference>
<reference evidence="1" key="1">
    <citation type="submission" date="2021-06" db="EMBL/GenBank/DDBJ databases">
        <authorList>
            <person name="Kallberg Y."/>
            <person name="Tangrot J."/>
            <person name="Rosling A."/>
        </authorList>
    </citation>
    <scope>NUCLEOTIDE SEQUENCE</scope>
    <source>
        <strain evidence="1">FL966</strain>
    </source>
</reference>
<protein>
    <submittedName>
        <fullName evidence="1">4355_t:CDS:1</fullName>
    </submittedName>
</protein>
<keyword evidence="2" id="KW-1185">Reference proteome</keyword>
<proteinExistence type="predicted"/>
<gene>
    <name evidence="1" type="ORF">CPELLU_LOCUS12677</name>
</gene>
<name>A0A9N9I2M5_9GLOM</name>
<comment type="caution">
    <text evidence="1">The sequence shown here is derived from an EMBL/GenBank/DDBJ whole genome shotgun (WGS) entry which is preliminary data.</text>
</comment>
<accession>A0A9N9I2M5</accession>
<sequence>HWMVKNDIFKLINAYYDISQYEPIIAFALKCRVYVYYTLDKHEESLADLSTILDIEESLVGLNQLLKIIPNDDYTLKCRDEI</sequence>
<dbReference type="EMBL" id="CAJVQA010012516">
    <property type="protein sequence ID" value="CAG8717253.1"/>
    <property type="molecule type" value="Genomic_DNA"/>
</dbReference>
<organism evidence="1 2">
    <name type="scientific">Cetraspora pellucida</name>
    <dbReference type="NCBI Taxonomy" id="1433469"/>
    <lineage>
        <taxon>Eukaryota</taxon>
        <taxon>Fungi</taxon>
        <taxon>Fungi incertae sedis</taxon>
        <taxon>Mucoromycota</taxon>
        <taxon>Glomeromycotina</taxon>
        <taxon>Glomeromycetes</taxon>
        <taxon>Diversisporales</taxon>
        <taxon>Gigasporaceae</taxon>
        <taxon>Cetraspora</taxon>
    </lineage>
</organism>
<evidence type="ECO:0000313" key="1">
    <source>
        <dbReference type="EMBL" id="CAG8717253.1"/>
    </source>
</evidence>